<proteinExistence type="predicted"/>
<reference evidence="1" key="1">
    <citation type="submission" date="2019-04" db="EMBL/GenBank/DDBJ databases">
        <title>Microbes associate with the intestines of laboratory mice.</title>
        <authorList>
            <person name="Navarre W."/>
            <person name="Wong E."/>
            <person name="Huang K."/>
            <person name="Tropini C."/>
            <person name="Ng K."/>
            <person name="Yu B."/>
        </authorList>
    </citation>
    <scope>NUCLEOTIDE SEQUENCE</scope>
    <source>
        <strain evidence="1">NM04_E33</strain>
    </source>
</reference>
<sequence length="1218" mass="142711">MRYLNRIIFINSAHVPYAEVSLDGNVHFIGTQGVGKSTLLRSILFFYNADKSRLGIRTQDKQQGYDDFYLPYSNSYIIYEVVRENGIFFIMSFRSQGRTAFRIVDCKYDRSQFIDEAGMAREWGKINEAIGQNIFKSRILRHYEEFRDIIYGNRQNVDPNLRRFCIMESDRYQNIVRAITNIFLNQSLESRVIKDTIIDSLDFSNDNVDLASYREHINEFRNRYDDIWKWYKREKNGSVKVRVDADKVIDSHIKYEALCSEINELCGQLMYALERDEKSLPEMIELETKLSNDLTRQRRLISEEAGKYSNERDKLKQTEGILNDFLKRVKDKIQYYQNIRISDIVSRINREGELNIQKGNLEKQLELLTNKNLDVTTRYKALLQTEKNKLSESLNEIESHFNKEKEILSEEKNQLIDAYNKTLESIRNQYEEEKKSIAEELRLAENERNDLKIRKIQIINTNPYSKEMTEINGKISEYSSREKELTDKLSRTRSEIDRSMHKDEIAEKDLTAACEKDVAQIENQIALLNTELEKNNDLLKRYDGSLMEWLCENRPGWEENIGLLLDEQAVLYNTNLNPQMGDDSDSIYGIRLNTANIERDVRSPRELKNRMDSLERNISELQNQIICRKEKLRSDINDILGKSKKFRKSLQEDELTINTELSSIPARMTRLKKELSELDDKLKKWQKAQLDEIDSALSEVLKRIDGIKSRQQQADAKYRKDKKTCEDNLRKQRDDIAKRTNLLKAEIEKEKNLKTEESEKELCIITARMDAELKGAGVNLQQLDELRRQLSKISDELVYIERNKQTYFEWLKDKKEFLDQEDEKRSELKATRKKLDDLKRKYDDRKLRLDSELHRLDSELKKTCEDRSRRETAISKVKGFLSSESRPKNFDSILPFETVKSLSDIFESLRDRLMNYQRCEESFRKTVNDFKGNFSSVNTLGFEFDISSIADYRNFAVKLSDFISNNMIEIMRTRTNEMYADIIQRISREVSDLIQHGADIRKTINDINKDFRDNNFAGVIKEIELRAVESNDRIMQQLLIIKSFDDNHGQDLGELNLFSDIENRDKTNERAAKMLMTLGDLMDAESKRERVTLADTFKLEFKVKQNDQDTNWVEKLTNVGSDGTDILVKAIVNIMLINVFKRKASSRFGDFTLHCMMDEIGKLHPNNVAGILAFANARNIRLINSSPTTYNASAYRYTYSLSKDAKSNTIVKSLLTIR</sequence>
<name>A0AC61RJM8_9BACT</name>
<keyword evidence="2" id="KW-1185">Reference proteome</keyword>
<gene>
    <name evidence="1" type="ORF">E5331_02910</name>
</gene>
<keyword evidence="1" id="KW-0547">Nucleotide-binding</keyword>
<protein>
    <submittedName>
        <fullName evidence="1">ATP-binding protein</fullName>
    </submittedName>
</protein>
<dbReference type="EMBL" id="SRYB01000003">
    <property type="protein sequence ID" value="TGY80207.1"/>
    <property type="molecule type" value="Genomic_DNA"/>
</dbReference>
<accession>A0AC61RJM8</accession>
<dbReference type="Proteomes" id="UP000306319">
    <property type="component" value="Unassembled WGS sequence"/>
</dbReference>
<keyword evidence="1" id="KW-0067">ATP-binding</keyword>
<organism evidence="1 2">
    <name type="scientific">Lepagella muris</name>
    <dbReference type="NCBI Taxonomy" id="3032870"/>
    <lineage>
        <taxon>Bacteria</taxon>
        <taxon>Pseudomonadati</taxon>
        <taxon>Bacteroidota</taxon>
        <taxon>Bacteroidia</taxon>
        <taxon>Bacteroidales</taxon>
        <taxon>Muribaculaceae</taxon>
        <taxon>Lepagella</taxon>
    </lineage>
</organism>
<comment type="caution">
    <text evidence="1">The sequence shown here is derived from an EMBL/GenBank/DDBJ whole genome shotgun (WGS) entry which is preliminary data.</text>
</comment>
<evidence type="ECO:0000313" key="1">
    <source>
        <dbReference type="EMBL" id="TGY80207.1"/>
    </source>
</evidence>
<evidence type="ECO:0000313" key="2">
    <source>
        <dbReference type="Proteomes" id="UP000306319"/>
    </source>
</evidence>